<sequence>MEASDLNTSVTTSSDGSSDVNSYLEQHKLLPLIENLTSAVLYAQPDDPKEFIANWLQELINARASTSISPPSLVEDSNLESLYNMLDITQRGVINAEQYKAAMSSLGVKSYNTTPLGATTDRISKETFLNEAQAALTHANSTYQEH</sequence>
<dbReference type="PANTHER" id="PTHR21847">
    <property type="entry name" value="EF-HAND CALCIUM-BINDING DOMAIN-CONTAINING PROTEIN 10"/>
    <property type="match status" value="1"/>
</dbReference>
<dbReference type="AlphaFoldDB" id="A0AAV7JCZ3"/>
<name>A0AAV7JCZ3_9METZ</name>
<accession>A0AAV7JCZ3</accession>
<dbReference type="PANTHER" id="PTHR21847:SF1">
    <property type="entry name" value="EF-HAND CALCIUM-BINDING DOMAIN-CONTAINING PROTEIN 10"/>
    <property type="match status" value="1"/>
</dbReference>
<proteinExistence type="predicted"/>
<dbReference type="EMBL" id="JAKMXF010000354">
    <property type="protein sequence ID" value="KAI6646632.1"/>
    <property type="molecule type" value="Genomic_DNA"/>
</dbReference>
<dbReference type="CDD" id="cd22976">
    <property type="entry name" value="DD_EFCAB10"/>
    <property type="match status" value="1"/>
</dbReference>
<dbReference type="InterPro" id="IPR002048">
    <property type="entry name" value="EF_hand_dom"/>
</dbReference>
<dbReference type="InterPro" id="IPR039879">
    <property type="entry name" value="EFC10"/>
</dbReference>
<protein>
    <recommendedName>
        <fullName evidence="2">EF-hand domain-containing protein</fullName>
    </recommendedName>
</protein>
<organism evidence="3 4">
    <name type="scientific">Oopsacas minuta</name>
    <dbReference type="NCBI Taxonomy" id="111878"/>
    <lineage>
        <taxon>Eukaryota</taxon>
        <taxon>Metazoa</taxon>
        <taxon>Porifera</taxon>
        <taxon>Hexactinellida</taxon>
        <taxon>Hexasterophora</taxon>
        <taxon>Lyssacinosida</taxon>
        <taxon>Leucopsacidae</taxon>
        <taxon>Oopsacas</taxon>
    </lineage>
</organism>
<dbReference type="InterPro" id="IPR056587">
    <property type="entry name" value="EF_EFCAB10_C"/>
</dbReference>
<dbReference type="GO" id="GO:0005509">
    <property type="term" value="F:calcium ion binding"/>
    <property type="evidence" value="ECO:0007669"/>
    <property type="project" value="InterPro"/>
</dbReference>
<gene>
    <name evidence="3" type="ORF">LOD99_12753</name>
</gene>
<reference evidence="3 4" key="1">
    <citation type="journal article" date="2023" name="BMC Biol.">
        <title>The compact genome of the sponge Oopsacas minuta (Hexactinellida) is lacking key metazoan core genes.</title>
        <authorList>
            <person name="Santini S."/>
            <person name="Schenkelaars Q."/>
            <person name="Jourda C."/>
            <person name="Duchesne M."/>
            <person name="Belahbib H."/>
            <person name="Rocher C."/>
            <person name="Selva M."/>
            <person name="Riesgo A."/>
            <person name="Vervoort M."/>
            <person name="Leys S.P."/>
            <person name="Kodjabachian L."/>
            <person name="Le Bivic A."/>
            <person name="Borchiellini C."/>
            <person name="Claverie J.M."/>
            <person name="Renard E."/>
        </authorList>
    </citation>
    <scope>NUCLEOTIDE SEQUENCE [LARGE SCALE GENOMIC DNA]</scope>
    <source>
        <strain evidence="3">SPO-2</strain>
    </source>
</reference>
<evidence type="ECO:0000313" key="3">
    <source>
        <dbReference type="EMBL" id="KAI6646632.1"/>
    </source>
</evidence>
<feature type="domain" description="EF-hand" evidence="2">
    <location>
        <begin position="74"/>
        <end position="109"/>
    </location>
</feature>
<feature type="region of interest" description="Disordered" evidence="1">
    <location>
        <begin position="1"/>
        <end position="20"/>
    </location>
</feature>
<comment type="caution">
    <text evidence="3">The sequence shown here is derived from an EMBL/GenBank/DDBJ whole genome shotgun (WGS) entry which is preliminary data.</text>
</comment>
<keyword evidence="4" id="KW-1185">Reference proteome</keyword>
<dbReference type="PROSITE" id="PS50222">
    <property type="entry name" value="EF_HAND_2"/>
    <property type="match status" value="1"/>
</dbReference>
<evidence type="ECO:0000259" key="2">
    <source>
        <dbReference type="PROSITE" id="PS50222"/>
    </source>
</evidence>
<dbReference type="Proteomes" id="UP001165289">
    <property type="component" value="Unassembled WGS sequence"/>
</dbReference>
<dbReference type="SUPFAM" id="SSF47391">
    <property type="entry name" value="Dimerization-anchoring domain of cAMP-dependent PK regulatory subunit"/>
    <property type="match status" value="1"/>
</dbReference>
<dbReference type="InterPro" id="IPR049760">
    <property type="entry name" value="DD_EFCAB10"/>
</dbReference>
<dbReference type="Pfam" id="PF24548">
    <property type="entry name" value="EF_EFCAB10_C"/>
    <property type="match status" value="1"/>
</dbReference>
<evidence type="ECO:0000313" key="4">
    <source>
        <dbReference type="Proteomes" id="UP001165289"/>
    </source>
</evidence>
<feature type="compositionally biased region" description="Low complexity" evidence="1">
    <location>
        <begin position="7"/>
        <end position="20"/>
    </location>
</feature>
<evidence type="ECO:0000256" key="1">
    <source>
        <dbReference type="SAM" id="MobiDB-lite"/>
    </source>
</evidence>